<dbReference type="InterPro" id="IPR001245">
    <property type="entry name" value="Ser-Thr/Tyr_kinase_cat_dom"/>
</dbReference>
<dbReference type="GO" id="GO:0004674">
    <property type="term" value="F:protein serine/threonine kinase activity"/>
    <property type="evidence" value="ECO:0007669"/>
    <property type="project" value="UniProtKB-KW"/>
</dbReference>
<keyword evidence="4" id="KW-0418">Kinase</keyword>
<dbReference type="PANTHER" id="PTHR47989">
    <property type="entry name" value="OS01G0750732 PROTEIN"/>
    <property type="match status" value="1"/>
</dbReference>
<evidence type="ECO:0000256" key="1">
    <source>
        <dbReference type="ARBA" id="ARBA00022527"/>
    </source>
</evidence>
<dbReference type="PROSITE" id="PS00108">
    <property type="entry name" value="PROTEIN_KINASE_ST"/>
    <property type="match status" value="1"/>
</dbReference>
<gene>
    <name evidence="10" type="ORF">KFL_002100010</name>
</gene>
<feature type="region of interest" description="Disordered" evidence="8">
    <location>
        <begin position="1"/>
        <end position="68"/>
    </location>
</feature>
<dbReference type="CDD" id="cd14066">
    <property type="entry name" value="STKc_IRAK"/>
    <property type="match status" value="1"/>
</dbReference>
<feature type="compositionally biased region" description="Basic and acidic residues" evidence="8">
    <location>
        <begin position="426"/>
        <end position="437"/>
    </location>
</feature>
<dbReference type="OMA" id="PMRDIVQ"/>
<evidence type="ECO:0000256" key="6">
    <source>
        <dbReference type="PROSITE-ProRule" id="PRU10141"/>
    </source>
</evidence>
<evidence type="ECO:0000256" key="5">
    <source>
        <dbReference type="ARBA" id="ARBA00022840"/>
    </source>
</evidence>
<dbReference type="SMART" id="SM00220">
    <property type="entry name" value="S_TKc"/>
    <property type="match status" value="1"/>
</dbReference>
<evidence type="ECO:0000313" key="11">
    <source>
        <dbReference type="Proteomes" id="UP000054558"/>
    </source>
</evidence>
<dbReference type="Proteomes" id="UP000054558">
    <property type="component" value="Unassembled WGS sequence"/>
</dbReference>
<sequence>MWTQPNFPLSSFRSSRASNRPHSSQTPRASLGQTGASASAYPVSGGSTSSRGSRETGTTAGSSRVRPYSLQELRQATNDFDSAHKLGAGGFGTVYRGVLPSGKEIAVKRSGQGQKDYRQFRNEVELLSRLHHRHLVGLLGFCDDDDEQMLVYEFMANGAITEHFKAERATLSWQSRLMVALGSARGLDYLHNWADPPIVHRDVKSDNILLDADFSAKVADFGLSRLTPTAQTMTMSGVKGTFGYIDPNYAAGQPLTKKSDVYSFGVVLLQLVSGRLAVDLTRPQAEWSLVEWARPFLHEKRYTPLVDPRMGDYNVEDLATLCALIGRMLSRQASARPPMSEVVRAIERLVASDAEQSTAFEPAYNEEEPAPLDLSHFSYNSSAQGSEGTRSSGSSGYATSAGFPTSARTMRDVTRSSMGSANPRSRGGDLRSSRASDGRSSGTRQEGSGEFLTQPPNVMFTRLQESRLYEGR</sequence>
<feature type="region of interest" description="Disordered" evidence="8">
    <location>
        <begin position="372"/>
        <end position="472"/>
    </location>
</feature>
<accession>A0A1Y1I6V4</accession>
<dbReference type="PANTHER" id="PTHR47989:SF47">
    <property type="entry name" value="SERINE_THREONINE-PROTEIN KINASE PBL28-RELATED"/>
    <property type="match status" value="1"/>
</dbReference>
<dbReference type="InterPro" id="IPR008271">
    <property type="entry name" value="Ser/Thr_kinase_AS"/>
</dbReference>
<dbReference type="InterPro" id="IPR017441">
    <property type="entry name" value="Protein_kinase_ATP_BS"/>
</dbReference>
<dbReference type="InterPro" id="IPR011009">
    <property type="entry name" value="Kinase-like_dom_sf"/>
</dbReference>
<evidence type="ECO:0000256" key="3">
    <source>
        <dbReference type="ARBA" id="ARBA00022741"/>
    </source>
</evidence>
<name>A0A1Y1I6V4_KLENI</name>
<organism evidence="10 11">
    <name type="scientific">Klebsormidium nitens</name>
    <name type="common">Green alga</name>
    <name type="synonym">Ulothrix nitens</name>
    <dbReference type="NCBI Taxonomy" id="105231"/>
    <lineage>
        <taxon>Eukaryota</taxon>
        <taxon>Viridiplantae</taxon>
        <taxon>Streptophyta</taxon>
        <taxon>Klebsormidiophyceae</taxon>
        <taxon>Klebsormidiales</taxon>
        <taxon>Klebsormidiaceae</taxon>
        <taxon>Klebsormidium</taxon>
    </lineage>
</organism>
<comment type="similarity">
    <text evidence="7">Belongs to the protein kinase superfamily.</text>
</comment>
<dbReference type="Pfam" id="PF07714">
    <property type="entry name" value="PK_Tyr_Ser-Thr"/>
    <property type="match status" value="1"/>
</dbReference>
<dbReference type="Gene3D" id="3.30.200.20">
    <property type="entry name" value="Phosphorylase Kinase, domain 1"/>
    <property type="match status" value="1"/>
</dbReference>
<evidence type="ECO:0000259" key="9">
    <source>
        <dbReference type="PROSITE" id="PS50011"/>
    </source>
</evidence>
<dbReference type="FunFam" id="1.10.510.10:FF:000095">
    <property type="entry name" value="protein STRUBBELIG-RECEPTOR FAMILY 8"/>
    <property type="match status" value="1"/>
</dbReference>
<keyword evidence="11" id="KW-1185">Reference proteome</keyword>
<dbReference type="PROSITE" id="PS50011">
    <property type="entry name" value="PROTEIN_KINASE_DOM"/>
    <property type="match status" value="1"/>
</dbReference>
<dbReference type="AlphaFoldDB" id="A0A1Y1I6V4"/>
<dbReference type="EMBL" id="DF237159">
    <property type="protein sequence ID" value="GAQ84871.1"/>
    <property type="molecule type" value="Genomic_DNA"/>
</dbReference>
<evidence type="ECO:0000256" key="4">
    <source>
        <dbReference type="ARBA" id="ARBA00022777"/>
    </source>
</evidence>
<evidence type="ECO:0000313" key="10">
    <source>
        <dbReference type="EMBL" id="GAQ84871.1"/>
    </source>
</evidence>
<dbReference type="GO" id="GO:0005524">
    <property type="term" value="F:ATP binding"/>
    <property type="evidence" value="ECO:0007669"/>
    <property type="project" value="UniProtKB-UniRule"/>
</dbReference>
<evidence type="ECO:0000256" key="7">
    <source>
        <dbReference type="RuleBase" id="RU000304"/>
    </source>
</evidence>
<keyword evidence="1 7" id="KW-0723">Serine/threonine-protein kinase</keyword>
<dbReference type="PROSITE" id="PS00107">
    <property type="entry name" value="PROTEIN_KINASE_ATP"/>
    <property type="match status" value="1"/>
</dbReference>
<dbReference type="SUPFAM" id="SSF56112">
    <property type="entry name" value="Protein kinase-like (PK-like)"/>
    <property type="match status" value="1"/>
</dbReference>
<feature type="binding site" evidence="6">
    <location>
        <position position="108"/>
    </location>
    <ligand>
        <name>ATP</name>
        <dbReference type="ChEBI" id="CHEBI:30616"/>
    </ligand>
</feature>
<dbReference type="STRING" id="105231.A0A1Y1I6V4"/>
<feature type="compositionally biased region" description="Polar residues" evidence="8">
    <location>
        <begin position="1"/>
        <end position="37"/>
    </location>
</feature>
<dbReference type="OrthoDB" id="4062651at2759"/>
<dbReference type="InterPro" id="IPR000719">
    <property type="entry name" value="Prot_kinase_dom"/>
</dbReference>
<dbReference type="Gene3D" id="1.10.510.10">
    <property type="entry name" value="Transferase(Phosphotransferase) domain 1"/>
    <property type="match status" value="1"/>
</dbReference>
<proteinExistence type="inferred from homology"/>
<keyword evidence="5 6" id="KW-0067">ATP-binding</keyword>
<dbReference type="FunFam" id="3.30.200.20:FF:000039">
    <property type="entry name" value="receptor-like protein kinase FERONIA"/>
    <property type="match status" value="1"/>
</dbReference>
<evidence type="ECO:0000256" key="8">
    <source>
        <dbReference type="SAM" id="MobiDB-lite"/>
    </source>
</evidence>
<keyword evidence="3 6" id="KW-0547">Nucleotide-binding</keyword>
<feature type="domain" description="Protein kinase" evidence="9">
    <location>
        <begin position="80"/>
        <end position="350"/>
    </location>
</feature>
<evidence type="ECO:0000256" key="2">
    <source>
        <dbReference type="ARBA" id="ARBA00022679"/>
    </source>
</evidence>
<feature type="compositionally biased region" description="Low complexity" evidence="8">
    <location>
        <begin position="44"/>
        <end position="64"/>
    </location>
</feature>
<keyword evidence="2" id="KW-0808">Transferase</keyword>
<feature type="compositionally biased region" description="Low complexity" evidence="8">
    <location>
        <begin position="385"/>
        <end position="402"/>
    </location>
</feature>
<reference evidence="10 11" key="1">
    <citation type="journal article" date="2014" name="Nat. Commun.">
        <title>Klebsormidium flaccidum genome reveals primary factors for plant terrestrial adaptation.</title>
        <authorList>
            <person name="Hori K."/>
            <person name="Maruyama F."/>
            <person name="Fujisawa T."/>
            <person name="Togashi T."/>
            <person name="Yamamoto N."/>
            <person name="Seo M."/>
            <person name="Sato S."/>
            <person name="Yamada T."/>
            <person name="Mori H."/>
            <person name="Tajima N."/>
            <person name="Moriyama T."/>
            <person name="Ikeuchi M."/>
            <person name="Watanabe M."/>
            <person name="Wada H."/>
            <person name="Kobayashi K."/>
            <person name="Saito M."/>
            <person name="Masuda T."/>
            <person name="Sasaki-Sekimoto Y."/>
            <person name="Mashiguchi K."/>
            <person name="Awai K."/>
            <person name="Shimojima M."/>
            <person name="Masuda S."/>
            <person name="Iwai M."/>
            <person name="Nobusawa T."/>
            <person name="Narise T."/>
            <person name="Kondo S."/>
            <person name="Saito H."/>
            <person name="Sato R."/>
            <person name="Murakawa M."/>
            <person name="Ihara Y."/>
            <person name="Oshima-Yamada Y."/>
            <person name="Ohtaka K."/>
            <person name="Satoh M."/>
            <person name="Sonobe K."/>
            <person name="Ishii M."/>
            <person name="Ohtani R."/>
            <person name="Kanamori-Sato M."/>
            <person name="Honoki R."/>
            <person name="Miyazaki D."/>
            <person name="Mochizuki H."/>
            <person name="Umetsu J."/>
            <person name="Higashi K."/>
            <person name="Shibata D."/>
            <person name="Kamiya Y."/>
            <person name="Sato N."/>
            <person name="Nakamura Y."/>
            <person name="Tabata S."/>
            <person name="Ida S."/>
            <person name="Kurokawa K."/>
            <person name="Ohta H."/>
        </authorList>
    </citation>
    <scope>NUCLEOTIDE SEQUENCE [LARGE SCALE GENOMIC DNA]</scope>
    <source>
        <strain evidence="10 11">NIES-2285</strain>
    </source>
</reference>
<protein>
    <recommendedName>
        <fullName evidence="9">Protein kinase domain-containing protein</fullName>
    </recommendedName>
</protein>